<protein>
    <submittedName>
        <fullName evidence="2">Uncharacterized protein</fullName>
    </submittedName>
</protein>
<dbReference type="AlphaFoldDB" id="A0A8W7PAQ6"/>
<dbReference type="VEuPathDB" id="VectorBase:ACON2_036159"/>
<dbReference type="Proteomes" id="UP000075882">
    <property type="component" value="Unassembled WGS sequence"/>
</dbReference>
<dbReference type="EnsemblMetazoa" id="ACOM028553-RA">
    <property type="protein sequence ID" value="ACOM028553-PA.1"/>
    <property type="gene ID" value="ACOM028553"/>
</dbReference>
<evidence type="ECO:0000256" key="1">
    <source>
        <dbReference type="SAM" id="MobiDB-lite"/>
    </source>
</evidence>
<evidence type="ECO:0000313" key="2">
    <source>
        <dbReference type="EnsemblMetazoa" id="ACOM028553-PA.1"/>
    </source>
</evidence>
<reference evidence="2" key="1">
    <citation type="submission" date="2022-08" db="UniProtKB">
        <authorList>
            <consortium name="EnsemblMetazoa"/>
        </authorList>
    </citation>
    <scope>IDENTIFICATION</scope>
</reference>
<accession>A0A8W7PAQ6</accession>
<proteinExistence type="predicted"/>
<feature type="compositionally biased region" description="Polar residues" evidence="1">
    <location>
        <begin position="317"/>
        <end position="326"/>
    </location>
</feature>
<organism evidence="2">
    <name type="scientific">Anopheles coluzzii</name>
    <name type="common">African malaria mosquito</name>
    <dbReference type="NCBI Taxonomy" id="1518534"/>
    <lineage>
        <taxon>Eukaryota</taxon>
        <taxon>Metazoa</taxon>
        <taxon>Ecdysozoa</taxon>
        <taxon>Arthropoda</taxon>
        <taxon>Hexapoda</taxon>
        <taxon>Insecta</taxon>
        <taxon>Pterygota</taxon>
        <taxon>Neoptera</taxon>
        <taxon>Endopterygota</taxon>
        <taxon>Diptera</taxon>
        <taxon>Nematocera</taxon>
        <taxon>Culicoidea</taxon>
        <taxon>Culicidae</taxon>
        <taxon>Anophelinae</taxon>
        <taxon>Anopheles</taxon>
    </lineage>
</organism>
<name>A0A8W7PAQ6_ANOCL</name>
<sequence>LLEMLKRKWSNKQYCGDVESNPFEFAYRGSVFDPYKKDSNKVPTVEEQSRLSAAAADAEDLIEDIPLPAHRLSAKVRQQYLYYLERVLRKNYHTWLSTYSGHPGDNPFSDGELRQCAETIEMRAVQSCMITSLYQNFILQKIGEIRKQTTLGLIHQNLTDVKFQPAYVKREQCHVGVQTDCGEASESFAFPNATVPMLNLPEISLEEKMELFHRKHSTSEHSSYAESSTKRSVQKHEPIAHTTPVQMLNSVPLTVDGPTNSMMEGPRPRNDAMDDAILKELQAMFEPADEDEVNIFEWSEDQAQVKAIINEIESVEPTQAQGQYGSSRAAPASPALDRKALLPNPSPRVGPGAQQPPDLRCSMWPCELHRQRMRLRNLLVKIAEDNYRRYERLVQTQFVTLFGADDGEEQDLGPYSPSIELNEVLVSSCRQRIAKWVVQALMRPLNDGLIGNRFLFKKLAKRLADGIIYQNQYPVTAPQRSLLGVRGYWLSKTSADLLKNHQTGTASGVTTVRLGYGHDLGPAQLLRSIKPIRLPEGQTLAASC</sequence>
<feature type="region of interest" description="Disordered" evidence="1">
    <location>
        <begin position="317"/>
        <end position="357"/>
    </location>
</feature>